<proteinExistence type="inferred from homology"/>
<evidence type="ECO:0000256" key="8">
    <source>
        <dbReference type="ARBA" id="ARBA00022989"/>
    </source>
</evidence>
<dbReference type="PANTHER" id="PTHR42837">
    <property type="entry name" value="REGULATOR OF SIGMA-E PROTEASE RSEP"/>
    <property type="match status" value="1"/>
</dbReference>
<dbReference type="Gene3D" id="2.30.42.10">
    <property type="match status" value="1"/>
</dbReference>
<sequence>MLTVTWSLATVLWVVGAVLFFVVGLAASIALHEVGHLLPAKRFGVKVTQYMVGFGSTVWSRQRGETEYGVKAVPLGGYIRMIGMFPPRPGQDPSVVRESSTGIFQTMADDARRLSAEEVGPDDAHRQFWQLSVPRRVVVMLGGPAMNALLAVLLLGGTAVTLGVAPQTTTTVGLVQECVLPAGSTATECPADAPPTPAAAAGLEAGDVVVSFDGRPVEDWQQLRADIRDAAGRRVPLVVERAGERVDLTIAPIPNEVVRLDDDGDPVLDDAGVPLTEEAGFVGFSPTQERRAQPVSDVPGLVADAFVRTVTVVVSLPVRMVDVAQAAFGSEPRDPEGPVGIVGVGRLSGEIAAIDQFSAGDKVSLLLGTMGGLNMALFVFNLLPLLPLDGGHVAGALYEGARRRVAALRRRPDPGPFDVARLMPVAYVVGGLLVAMSVLLVYADIVRPVTLLG</sequence>
<dbReference type="CDD" id="cd06163">
    <property type="entry name" value="S2P-M50_PDZ_RseP-like"/>
    <property type="match status" value="1"/>
</dbReference>
<evidence type="ECO:0000259" key="12">
    <source>
        <dbReference type="SMART" id="SM00228"/>
    </source>
</evidence>
<keyword evidence="4 13" id="KW-0645">Protease</keyword>
<gene>
    <name evidence="13" type="ORF">EDC03_1305</name>
</gene>
<dbReference type="SUPFAM" id="SSF50156">
    <property type="entry name" value="PDZ domain-like"/>
    <property type="match status" value="1"/>
</dbReference>
<evidence type="ECO:0000256" key="10">
    <source>
        <dbReference type="ARBA" id="ARBA00023136"/>
    </source>
</evidence>
<protein>
    <submittedName>
        <fullName evidence="13">Membrane-associated protease RseP (Regulator of RpoE activity)</fullName>
    </submittedName>
</protein>
<evidence type="ECO:0000256" key="3">
    <source>
        <dbReference type="ARBA" id="ARBA00007931"/>
    </source>
</evidence>
<dbReference type="Pfam" id="PF02163">
    <property type="entry name" value="Peptidase_M50"/>
    <property type="match status" value="1"/>
</dbReference>
<dbReference type="FunCoup" id="A0A3N1HML3">
    <property type="interactions" value="115"/>
</dbReference>
<evidence type="ECO:0000256" key="7">
    <source>
        <dbReference type="ARBA" id="ARBA00022833"/>
    </source>
</evidence>
<dbReference type="InterPro" id="IPR008915">
    <property type="entry name" value="Peptidase_M50"/>
</dbReference>
<dbReference type="GO" id="GO:0004222">
    <property type="term" value="F:metalloendopeptidase activity"/>
    <property type="evidence" value="ECO:0007669"/>
    <property type="project" value="InterPro"/>
</dbReference>
<dbReference type="RefSeq" id="WP_241967064.1">
    <property type="nucleotide sequence ID" value="NZ_RJKN01000003.1"/>
</dbReference>
<dbReference type="InterPro" id="IPR036034">
    <property type="entry name" value="PDZ_sf"/>
</dbReference>
<feature type="transmembrane region" description="Helical" evidence="11">
    <location>
        <begin position="6"/>
        <end position="31"/>
    </location>
</feature>
<dbReference type="EMBL" id="RJKN01000003">
    <property type="protein sequence ID" value="ROP43711.1"/>
    <property type="molecule type" value="Genomic_DNA"/>
</dbReference>
<comment type="cofactor">
    <cofactor evidence="1">
        <name>Zn(2+)</name>
        <dbReference type="ChEBI" id="CHEBI:29105"/>
    </cofactor>
</comment>
<keyword evidence="5 11" id="KW-0812">Transmembrane</keyword>
<organism evidence="13 14">
    <name type="scientific">Pseudokineococcus lusitanus</name>
    <dbReference type="NCBI Taxonomy" id="763993"/>
    <lineage>
        <taxon>Bacteria</taxon>
        <taxon>Bacillati</taxon>
        <taxon>Actinomycetota</taxon>
        <taxon>Actinomycetes</taxon>
        <taxon>Kineosporiales</taxon>
        <taxon>Kineosporiaceae</taxon>
        <taxon>Pseudokineococcus</taxon>
    </lineage>
</organism>
<keyword evidence="7" id="KW-0862">Zinc</keyword>
<dbReference type="InterPro" id="IPR001478">
    <property type="entry name" value="PDZ"/>
</dbReference>
<keyword evidence="8 11" id="KW-1133">Transmembrane helix</keyword>
<keyword evidence="9" id="KW-0482">Metalloprotease</keyword>
<dbReference type="InterPro" id="IPR041489">
    <property type="entry name" value="PDZ_6"/>
</dbReference>
<dbReference type="InParanoid" id="A0A3N1HML3"/>
<accession>A0A3N1HML3</accession>
<evidence type="ECO:0000256" key="4">
    <source>
        <dbReference type="ARBA" id="ARBA00022670"/>
    </source>
</evidence>
<dbReference type="Pfam" id="PF17820">
    <property type="entry name" value="PDZ_6"/>
    <property type="match status" value="1"/>
</dbReference>
<keyword evidence="14" id="KW-1185">Reference proteome</keyword>
<evidence type="ECO:0000256" key="1">
    <source>
        <dbReference type="ARBA" id="ARBA00001947"/>
    </source>
</evidence>
<reference evidence="13 14" key="1">
    <citation type="journal article" date="2015" name="Stand. Genomic Sci.">
        <title>Genomic Encyclopedia of Bacterial and Archaeal Type Strains, Phase III: the genomes of soil and plant-associated and newly described type strains.</title>
        <authorList>
            <person name="Whitman W.B."/>
            <person name="Woyke T."/>
            <person name="Klenk H.P."/>
            <person name="Zhou Y."/>
            <person name="Lilburn T.G."/>
            <person name="Beck B.J."/>
            <person name="De Vos P."/>
            <person name="Vandamme P."/>
            <person name="Eisen J.A."/>
            <person name="Garrity G."/>
            <person name="Hugenholtz P."/>
            <person name="Kyrpides N.C."/>
        </authorList>
    </citation>
    <scope>NUCLEOTIDE SEQUENCE [LARGE SCALE GENOMIC DNA]</scope>
    <source>
        <strain evidence="13 14">CECT 7306</strain>
    </source>
</reference>
<dbReference type="InterPro" id="IPR004387">
    <property type="entry name" value="Pept_M50_Zn"/>
</dbReference>
<evidence type="ECO:0000256" key="2">
    <source>
        <dbReference type="ARBA" id="ARBA00004141"/>
    </source>
</evidence>
<dbReference type="AlphaFoldDB" id="A0A3N1HML3"/>
<comment type="caution">
    <text evidence="13">The sequence shown here is derived from an EMBL/GenBank/DDBJ whole genome shotgun (WGS) entry which is preliminary data.</text>
</comment>
<evidence type="ECO:0000256" key="5">
    <source>
        <dbReference type="ARBA" id="ARBA00022692"/>
    </source>
</evidence>
<keyword evidence="10 11" id="KW-0472">Membrane</keyword>
<evidence type="ECO:0000256" key="9">
    <source>
        <dbReference type="ARBA" id="ARBA00023049"/>
    </source>
</evidence>
<comment type="subcellular location">
    <subcellularLocation>
        <location evidence="2">Membrane</location>
        <topology evidence="2">Multi-pass membrane protein</topology>
    </subcellularLocation>
</comment>
<keyword evidence="6" id="KW-0378">Hydrolase</keyword>
<evidence type="ECO:0000256" key="6">
    <source>
        <dbReference type="ARBA" id="ARBA00022801"/>
    </source>
</evidence>
<feature type="domain" description="PDZ" evidence="12">
    <location>
        <begin position="160"/>
        <end position="243"/>
    </location>
</feature>
<comment type="similarity">
    <text evidence="3">Belongs to the peptidase M50B family.</text>
</comment>
<dbReference type="GO" id="GO:0016020">
    <property type="term" value="C:membrane"/>
    <property type="evidence" value="ECO:0007669"/>
    <property type="project" value="UniProtKB-SubCell"/>
</dbReference>
<feature type="transmembrane region" description="Helical" evidence="11">
    <location>
        <begin position="422"/>
        <end position="443"/>
    </location>
</feature>
<dbReference type="SMART" id="SM00228">
    <property type="entry name" value="PDZ"/>
    <property type="match status" value="1"/>
</dbReference>
<feature type="transmembrane region" description="Helical" evidence="11">
    <location>
        <begin position="363"/>
        <end position="383"/>
    </location>
</feature>
<name>A0A3N1HML3_9ACTN</name>
<dbReference type="GO" id="GO:0006508">
    <property type="term" value="P:proteolysis"/>
    <property type="evidence" value="ECO:0007669"/>
    <property type="project" value="UniProtKB-KW"/>
</dbReference>
<dbReference type="Proteomes" id="UP000276232">
    <property type="component" value="Unassembled WGS sequence"/>
</dbReference>
<evidence type="ECO:0000256" key="11">
    <source>
        <dbReference type="SAM" id="Phobius"/>
    </source>
</evidence>
<dbReference type="PANTHER" id="PTHR42837:SF2">
    <property type="entry name" value="MEMBRANE METALLOPROTEASE ARASP2, CHLOROPLASTIC-RELATED"/>
    <property type="match status" value="1"/>
</dbReference>
<evidence type="ECO:0000313" key="14">
    <source>
        <dbReference type="Proteomes" id="UP000276232"/>
    </source>
</evidence>
<evidence type="ECO:0000313" key="13">
    <source>
        <dbReference type="EMBL" id="ROP43711.1"/>
    </source>
</evidence>